<keyword evidence="1" id="KW-0500">Molybdenum</keyword>
<dbReference type="Pfam" id="PF20256">
    <property type="entry name" value="MoCoBD_2"/>
    <property type="match status" value="1"/>
</dbReference>
<keyword evidence="2 5" id="KW-0560">Oxidoreductase</keyword>
<dbReference type="Pfam" id="PF02738">
    <property type="entry name" value="MoCoBD_1"/>
    <property type="match status" value="1"/>
</dbReference>
<dbReference type="FunFam" id="3.30.365.10:FF:000001">
    <property type="entry name" value="Xanthine dehydrogenase oxidase"/>
    <property type="match status" value="1"/>
</dbReference>
<evidence type="ECO:0000256" key="2">
    <source>
        <dbReference type="ARBA" id="ARBA00023002"/>
    </source>
</evidence>
<dbReference type="InterPro" id="IPR016208">
    <property type="entry name" value="Ald_Oxase/xanthine_DH-like"/>
</dbReference>
<reference evidence="5" key="1">
    <citation type="submission" date="2020-02" db="EMBL/GenBank/DDBJ databases">
        <authorList>
            <person name="Meier V. D."/>
        </authorList>
    </citation>
    <scope>NUCLEOTIDE SEQUENCE</scope>
    <source>
        <strain evidence="5">AVDCRST_MAG18</strain>
    </source>
</reference>
<evidence type="ECO:0000313" key="5">
    <source>
        <dbReference type="EMBL" id="CAA9586114.1"/>
    </source>
</evidence>
<dbReference type="Gene3D" id="3.90.1170.50">
    <property type="entry name" value="Aldehyde oxidase/xanthine dehydrogenase, a/b hammerhead"/>
    <property type="match status" value="1"/>
</dbReference>
<dbReference type="PANTHER" id="PTHR11908">
    <property type="entry name" value="XANTHINE DEHYDROGENASE"/>
    <property type="match status" value="1"/>
</dbReference>
<dbReference type="InterPro" id="IPR036856">
    <property type="entry name" value="Ald_Oxase/Xan_DH_a/b_sf"/>
</dbReference>
<dbReference type="InterPro" id="IPR000674">
    <property type="entry name" value="Ald_Oxase/Xan_DH_a/b"/>
</dbReference>
<feature type="domain" description="Aldehyde oxidase/xanthine dehydrogenase a/b hammerhead" evidence="4">
    <location>
        <begin position="21"/>
        <end position="138"/>
    </location>
</feature>
<proteinExistence type="predicted"/>
<dbReference type="GO" id="GO:0005506">
    <property type="term" value="F:iron ion binding"/>
    <property type="evidence" value="ECO:0007669"/>
    <property type="project" value="InterPro"/>
</dbReference>
<sequence>MVYMRQMGARVKRKEDPRLINGSSMYVDDMRPSDIGHVAIVRSVYGHARINGIDTSKAAAHPGVLAVYTGHDFPEMTPMPFGSGEGGGVAGSAPIDTPVLPTDKVLHVGQAIAVVVATDRYTAVDAAALVEIDYESLPVVTDIEEAIKDGAPQLYENVAGNVAYTATTKKGKPDEEFANAEVVVTQRMNNQRVSGISMETRGVMAHPDPLSGGLVVTTSTQNPHTVRQEIAGCLGLTELDVRVIAPEVGGGFGVKISCYQEDIICAAIARRLKRPIKWIETRSEHLAATHHGRAHIAEVSLAAKKDGTITAIKLRLLADLGAYPRGAGIPTLTPMLMNGVYAVESVDLEVKGIYTNTMATGAYRGAGRPEAAYYIERITDILANELGMDPIEVRRKNFIQPDAFPYQTAAGPLYDSGDYEKPLAKAIEMIDYAGLRAEQAQLRQEGRYLGIGVVTFTEICGFGPFDSATVRVEPTGQVTVATGVSPHGQGTETAFAQIVADQLGVSMDDVFVVHGDTARTPAGIGTMGSRGLVVGGSALMGGLGKIREKAIKIAAHKLEASEADVSFENGKFAVKGAGEQSLNLKEIAKVAYSGSLPPEIGTGLEVADFFAPPGTTFPFGADIVVVEVTPETGEVQILRYVAVDDCGRQVNPFLVDGQVHGGLTQGLSQALFEEVVYDEQGQLITGSLMDYVIPKSEFVPMFENDRTETLSPLNPLGAKGIGELATIGSTPAIVNAVVDALSPFGIRHIDMPLKPQRVWQAVQDAQGKMSQAAD</sequence>
<dbReference type="EMBL" id="CADCWN010000309">
    <property type="protein sequence ID" value="CAA9586114.1"/>
    <property type="molecule type" value="Genomic_DNA"/>
</dbReference>
<dbReference type="InterPro" id="IPR008274">
    <property type="entry name" value="AldOxase/xan_DH_MoCoBD1"/>
</dbReference>
<dbReference type="InterPro" id="IPR037165">
    <property type="entry name" value="AldOxase/xan_DH_Mopterin-bd_sf"/>
</dbReference>
<dbReference type="SUPFAM" id="SSF54665">
    <property type="entry name" value="CO dehydrogenase molybdoprotein N-domain-like"/>
    <property type="match status" value="1"/>
</dbReference>
<dbReference type="PANTHER" id="PTHR11908:SF132">
    <property type="entry name" value="ALDEHYDE OXIDASE 1-RELATED"/>
    <property type="match status" value="1"/>
</dbReference>
<evidence type="ECO:0000259" key="4">
    <source>
        <dbReference type="SMART" id="SM01008"/>
    </source>
</evidence>
<dbReference type="Pfam" id="PF01315">
    <property type="entry name" value="Ald_Xan_dh_C"/>
    <property type="match status" value="1"/>
</dbReference>
<dbReference type="AlphaFoldDB" id="A0A6J4VRN7"/>
<dbReference type="InterPro" id="IPR046867">
    <property type="entry name" value="AldOxase/xan_DH_MoCoBD2"/>
</dbReference>
<accession>A0A6J4VRN7</accession>
<organism evidence="5">
    <name type="scientific">uncultured Thermomicrobiales bacterium</name>
    <dbReference type="NCBI Taxonomy" id="1645740"/>
    <lineage>
        <taxon>Bacteria</taxon>
        <taxon>Pseudomonadati</taxon>
        <taxon>Thermomicrobiota</taxon>
        <taxon>Thermomicrobia</taxon>
        <taxon>Thermomicrobiales</taxon>
        <taxon>environmental samples</taxon>
    </lineage>
</organism>
<name>A0A6J4VRN7_9BACT</name>
<dbReference type="Gene3D" id="3.30.365.10">
    <property type="entry name" value="Aldehyde oxidase/xanthine dehydrogenase, molybdopterin binding domain"/>
    <property type="match status" value="4"/>
</dbReference>
<protein>
    <submittedName>
        <fullName evidence="5">Aerobic carbon monoxide dehydrogenase (Quinone), large chain</fullName>
        <ecNumber evidence="5">1.2.5.3</ecNumber>
    </submittedName>
</protein>
<evidence type="ECO:0000256" key="3">
    <source>
        <dbReference type="ARBA" id="ARBA00053029"/>
    </source>
</evidence>
<gene>
    <name evidence="5" type="ORF">AVDCRST_MAG18-3863</name>
</gene>
<dbReference type="SUPFAM" id="SSF56003">
    <property type="entry name" value="Molybdenum cofactor-binding domain"/>
    <property type="match status" value="1"/>
</dbReference>
<comment type="cofactor">
    <cofactor evidence="3">
        <name>Mo-molybdopterin cytosine dinucleotide</name>
        <dbReference type="ChEBI" id="CHEBI:71308"/>
    </cofactor>
</comment>
<dbReference type="GO" id="GO:0008805">
    <property type="term" value="F:carbon-monoxide oxygenase activity"/>
    <property type="evidence" value="ECO:0007669"/>
    <property type="project" value="UniProtKB-EC"/>
</dbReference>
<dbReference type="EC" id="1.2.5.3" evidence="5"/>
<evidence type="ECO:0000256" key="1">
    <source>
        <dbReference type="ARBA" id="ARBA00022505"/>
    </source>
</evidence>
<dbReference type="SMART" id="SM01008">
    <property type="entry name" value="Ald_Xan_dh_C"/>
    <property type="match status" value="1"/>
</dbReference>